<feature type="transmembrane region" description="Helical" evidence="5">
    <location>
        <begin position="175"/>
        <end position="194"/>
    </location>
</feature>
<evidence type="ECO:0000256" key="1">
    <source>
        <dbReference type="ARBA" id="ARBA00004651"/>
    </source>
</evidence>
<keyword evidence="2 5" id="KW-0812">Transmembrane</keyword>
<dbReference type="Pfam" id="PF07690">
    <property type="entry name" value="MFS_1"/>
    <property type="match status" value="1"/>
</dbReference>
<evidence type="ECO:0000256" key="3">
    <source>
        <dbReference type="ARBA" id="ARBA00022989"/>
    </source>
</evidence>
<feature type="transmembrane region" description="Helical" evidence="5">
    <location>
        <begin position="277"/>
        <end position="297"/>
    </location>
</feature>
<dbReference type="AlphaFoldDB" id="A0A9W6RA50"/>
<sequence>MPAQTIPRTSAERPKLALAVVLVAVFMDMVDSTIVNVALPQVQRSLDAGDAEAQWILAGYSLTFALALITGGRIGDIFGRKRVFLTGVAGFTIASTLCGAAINPEILIGARFAQGISAALMVPQVMSIIVIMFGQRERYKALAVYGAVLSLGNVSGPLLGGLLTEYNVFGLHWRAIFYVNVPIGVLTFTGAALFMPESRSDRPLRVDLVGIGLISLVSFALMYPLIQGREAGWPVWMIIMLVAAIPLLVLFHYSQRYRDRRDGSALVPPELLRHRSFVIGLVILLTLYTGLASLFLVLSYDFQQGMGWSPIKTALSWLGWPIGITATSGFAQRFGATHGRRLIQIGLVTMSAGILLLIGLMTGYGPAVAWWQVATPTLVMGLGMGLCVSILTNVVLADVPEHSAGAGSGVTNAILQLGAATGIAVVGLIFFGLASAGPATAENLTSAASTTLWYHAAAFIMSAALAPLLRPARRPAPVPAP</sequence>
<dbReference type="Proteomes" id="UP001165136">
    <property type="component" value="Unassembled WGS sequence"/>
</dbReference>
<comment type="subcellular location">
    <subcellularLocation>
        <location evidence="1">Cell membrane</location>
        <topology evidence="1">Multi-pass membrane protein</topology>
    </subcellularLocation>
</comment>
<dbReference type="RefSeq" id="WP_285490552.1">
    <property type="nucleotide sequence ID" value="NZ_BSTI01000030.1"/>
</dbReference>
<dbReference type="SUPFAM" id="SSF103473">
    <property type="entry name" value="MFS general substrate transporter"/>
    <property type="match status" value="1"/>
</dbReference>
<gene>
    <name evidence="7" type="ORF">Atai01_76440</name>
</gene>
<evidence type="ECO:0000256" key="5">
    <source>
        <dbReference type="SAM" id="Phobius"/>
    </source>
</evidence>
<dbReference type="InterPro" id="IPR011701">
    <property type="entry name" value="MFS"/>
</dbReference>
<dbReference type="EMBL" id="BSTI01000030">
    <property type="protein sequence ID" value="GLY71025.1"/>
    <property type="molecule type" value="Genomic_DNA"/>
</dbReference>
<feature type="transmembrane region" description="Helical" evidence="5">
    <location>
        <begin position="452"/>
        <end position="469"/>
    </location>
</feature>
<comment type="caution">
    <text evidence="7">The sequence shown here is derived from an EMBL/GenBank/DDBJ whole genome shotgun (WGS) entry which is preliminary data.</text>
</comment>
<protein>
    <submittedName>
        <fullName evidence="7">MFS transporter</fullName>
    </submittedName>
</protein>
<keyword evidence="4 5" id="KW-0472">Membrane</keyword>
<keyword evidence="3 5" id="KW-1133">Transmembrane helix</keyword>
<feature type="transmembrane region" description="Helical" evidence="5">
    <location>
        <begin position="317"/>
        <end position="335"/>
    </location>
</feature>
<dbReference type="GO" id="GO:0005886">
    <property type="term" value="C:plasma membrane"/>
    <property type="evidence" value="ECO:0007669"/>
    <property type="project" value="UniProtKB-SubCell"/>
</dbReference>
<feature type="transmembrane region" description="Helical" evidence="5">
    <location>
        <begin position="142"/>
        <end position="163"/>
    </location>
</feature>
<dbReference type="Gene3D" id="1.20.1250.20">
    <property type="entry name" value="MFS general substrate transporter like domains"/>
    <property type="match status" value="1"/>
</dbReference>
<feature type="transmembrane region" description="Helical" evidence="5">
    <location>
        <begin position="347"/>
        <end position="371"/>
    </location>
</feature>
<dbReference type="GO" id="GO:0022857">
    <property type="term" value="F:transmembrane transporter activity"/>
    <property type="evidence" value="ECO:0007669"/>
    <property type="project" value="InterPro"/>
</dbReference>
<dbReference type="InterPro" id="IPR036259">
    <property type="entry name" value="MFS_trans_sf"/>
</dbReference>
<proteinExistence type="predicted"/>
<evidence type="ECO:0000313" key="8">
    <source>
        <dbReference type="Proteomes" id="UP001165136"/>
    </source>
</evidence>
<evidence type="ECO:0000313" key="7">
    <source>
        <dbReference type="EMBL" id="GLY71025.1"/>
    </source>
</evidence>
<reference evidence="7" key="1">
    <citation type="submission" date="2023-03" db="EMBL/GenBank/DDBJ databases">
        <title>Amycolatopsis taiwanensis NBRC 103393.</title>
        <authorList>
            <person name="Ichikawa N."/>
            <person name="Sato H."/>
            <person name="Tonouchi N."/>
        </authorList>
    </citation>
    <scope>NUCLEOTIDE SEQUENCE</scope>
    <source>
        <strain evidence="7">NBRC 103393</strain>
    </source>
</reference>
<feature type="transmembrane region" description="Helical" evidence="5">
    <location>
        <begin position="409"/>
        <end position="432"/>
    </location>
</feature>
<name>A0A9W6RA50_9PSEU</name>
<accession>A0A9W6RA50</accession>
<feature type="transmembrane region" description="Helical" evidence="5">
    <location>
        <begin position="83"/>
        <end position="102"/>
    </location>
</feature>
<dbReference type="CDD" id="cd17321">
    <property type="entry name" value="MFS_MMR_MDR_like"/>
    <property type="match status" value="1"/>
</dbReference>
<feature type="transmembrane region" description="Helical" evidence="5">
    <location>
        <begin position="206"/>
        <end position="226"/>
    </location>
</feature>
<dbReference type="PRINTS" id="PR01036">
    <property type="entry name" value="TCRTETB"/>
</dbReference>
<dbReference type="PROSITE" id="PS50850">
    <property type="entry name" value="MFS"/>
    <property type="match status" value="1"/>
</dbReference>
<dbReference type="InterPro" id="IPR020846">
    <property type="entry name" value="MFS_dom"/>
</dbReference>
<evidence type="ECO:0000256" key="2">
    <source>
        <dbReference type="ARBA" id="ARBA00022692"/>
    </source>
</evidence>
<evidence type="ECO:0000256" key="4">
    <source>
        <dbReference type="ARBA" id="ARBA00023136"/>
    </source>
</evidence>
<feature type="transmembrane region" description="Helical" evidence="5">
    <location>
        <begin position="232"/>
        <end position="251"/>
    </location>
</feature>
<feature type="transmembrane region" description="Helical" evidence="5">
    <location>
        <begin position="377"/>
        <end position="397"/>
    </location>
</feature>
<dbReference type="Gene3D" id="1.20.1720.10">
    <property type="entry name" value="Multidrug resistance protein D"/>
    <property type="match status" value="1"/>
</dbReference>
<evidence type="ECO:0000259" key="6">
    <source>
        <dbReference type="PROSITE" id="PS50850"/>
    </source>
</evidence>
<keyword evidence="8" id="KW-1185">Reference proteome</keyword>
<dbReference type="PANTHER" id="PTHR42718:SF39">
    <property type="entry name" value="ACTINORHODIN TRANSPORTER-RELATED"/>
    <property type="match status" value="1"/>
</dbReference>
<feature type="transmembrane region" description="Helical" evidence="5">
    <location>
        <begin position="108"/>
        <end position="130"/>
    </location>
</feature>
<feature type="domain" description="Major facilitator superfamily (MFS) profile" evidence="6">
    <location>
        <begin position="17"/>
        <end position="474"/>
    </location>
</feature>
<feature type="transmembrane region" description="Helical" evidence="5">
    <location>
        <begin position="53"/>
        <end position="71"/>
    </location>
</feature>
<dbReference type="PANTHER" id="PTHR42718">
    <property type="entry name" value="MAJOR FACILITATOR SUPERFAMILY MULTIDRUG TRANSPORTER MFSC"/>
    <property type="match status" value="1"/>
</dbReference>
<organism evidence="7 8">
    <name type="scientific">Amycolatopsis taiwanensis</name>
    <dbReference type="NCBI Taxonomy" id="342230"/>
    <lineage>
        <taxon>Bacteria</taxon>
        <taxon>Bacillati</taxon>
        <taxon>Actinomycetota</taxon>
        <taxon>Actinomycetes</taxon>
        <taxon>Pseudonocardiales</taxon>
        <taxon>Pseudonocardiaceae</taxon>
        <taxon>Amycolatopsis</taxon>
    </lineage>
</organism>